<name>A0A4U5TR73_9FLAO</name>
<keyword evidence="2" id="KW-0964">Secreted</keyword>
<dbReference type="AlphaFoldDB" id="A0A4U5TR73"/>
<accession>A0A4U5TR73</accession>
<dbReference type="PANTHER" id="PTHR12147:SF26">
    <property type="entry name" value="PEPTIDASE M28 DOMAIN-CONTAINING PROTEIN"/>
    <property type="match status" value="1"/>
</dbReference>
<evidence type="ECO:0000313" key="5">
    <source>
        <dbReference type="EMBL" id="TKS56271.1"/>
    </source>
</evidence>
<dbReference type="InterPro" id="IPR003961">
    <property type="entry name" value="FN3_dom"/>
</dbReference>
<dbReference type="CDD" id="cd00063">
    <property type="entry name" value="FN3"/>
    <property type="match status" value="1"/>
</dbReference>
<dbReference type="EMBL" id="SWMU01000003">
    <property type="protein sequence ID" value="TKS56271.1"/>
    <property type="molecule type" value="Genomic_DNA"/>
</dbReference>
<protein>
    <submittedName>
        <fullName evidence="5">M28 family peptidase</fullName>
    </submittedName>
</protein>
<feature type="domain" description="Fibronectin type-III" evidence="4">
    <location>
        <begin position="355"/>
        <end position="445"/>
    </location>
</feature>
<keyword evidence="6" id="KW-1185">Reference proteome</keyword>
<dbReference type="Gene3D" id="3.40.630.10">
    <property type="entry name" value="Zn peptidases"/>
    <property type="match status" value="1"/>
</dbReference>
<dbReference type="PROSITE" id="PS50853">
    <property type="entry name" value="FN3"/>
    <property type="match status" value="1"/>
</dbReference>
<organism evidence="5 6">
    <name type="scientific">Mesohalobacter halotolerans</name>
    <dbReference type="NCBI Taxonomy" id="1883405"/>
    <lineage>
        <taxon>Bacteria</taxon>
        <taxon>Pseudomonadati</taxon>
        <taxon>Bacteroidota</taxon>
        <taxon>Flavobacteriia</taxon>
        <taxon>Flavobacteriales</taxon>
        <taxon>Flavobacteriaceae</taxon>
        <taxon>Mesohalobacter</taxon>
    </lineage>
</organism>
<sequence>MKPLLKLAFFIFISTVYGQQHPEIYDIIEEVSAKRIEKDIRQLADFGTRNTFSDTLSKTRGIGAARRWIKAEFDKISAGCGGCLEVFYQRKMVTTDMGRRVPKDAEVVNVVAILRGTQNPNSYVMMSGDIDSRASDTEDFTTDAPGANDNASGMAGTIEAARVLSQYKFKNSIAFLGLSGEEQGLFGGQFLAEYAKDNNWNIIGIFNNDMIGNIKGIDGVIDNRSFRIFSEAHNPTETERERVMKRYYGGEVDGVSRQLARYIHKTVKTYMPEMNPMMIYRLDRFGRGGHHKPFNDLGFPGIRIMEAHENYNQQHQDIRVEKGIEYGDVVKHVNFEYAKKLTAVNAINLASLAWAPLRPKNVEIGGAVQPSTTLKWKASNDPNIKGYKIYWRDTTSPTWQYSRYVGDVSEFTLENIVIDNYLFGVAAVGKNGFESVVSFPTGILR</sequence>
<keyword evidence="3" id="KW-0645">Protease</keyword>
<dbReference type="RefSeq" id="WP_138932387.1">
    <property type="nucleotide sequence ID" value="NZ_SWMU01000003.1"/>
</dbReference>
<dbReference type="Proteomes" id="UP000306552">
    <property type="component" value="Unassembled WGS sequence"/>
</dbReference>
<dbReference type="SUPFAM" id="SSF49265">
    <property type="entry name" value="Fibronectin type III"/>
    <property type="match status" value="1"/>
</dbReference>
<dbReference type="InterPro" id="IPR007484">
    <property type="entry name" value="Peptidase_M28"/>
</dbReference>
<dbReference type="InterPro" id="IPR045175">
    <property type="entry name" value="M28_fam"/>
</dbReference>
<evidence type="ECO:0000256" key="3">
    <source>
        <dbReference type="ARBA" id="ARBA00023049"/>
    </source>
</evidence>
<dbReference type="InterPro" id="IPR013783">
    <property type="entry name" value="Ig-like_fold"/>
</dbReference>
<evidence type="ECO:0000256" key="1">
    <source>
        <dbReference type="ARBA" id="ARBA00004613"/>
    </source>
</evidence>
<comment type="caution">
    <text evidence="5">The sequence shown here is derived from an EMBL/GenBank/DDBJ whole genome shotgun (WGS) entry which is preliminary data.</text>
</comment>
<proteinExistence type="predicted"/>
<keyword evidence="3" id="KW-0378">Hydrolase</keyword>
<dbReference type="PANTHER" id="PTHR12147">
    <property type="entry name" value="METALLOPEPTIDASE M28 FAMILY MEMBER"/>
    <property type="match status" value="1"/>
</dbReference>
<dbReference type="GO" id="GO:0005576">
    <property type="term" value="C:extracellular region"/>
    <property type="evidence" value="ECO:0007669"/>
    <property type="project" value="UniProtKB-SubCell"/>
</dbReference>
<dbReference type="SUPFAM" id="SSF53187">
    <property type="entry name" value="Zn-dependent exopeptidases"/>
    <property type="match status" value="1"/>
</dbReference>
<evidence type="ECO:0000259" key="4">
    <source>
        <dbReference type="PROSITE" id="PS50853"/>
    </source>
</evidence>
<dbReference type="GO" id="GO:0006508">
    <property type="term" value="P:proteolysis"/>
    <property type="evidence" value="ECO:0007669"/>
    <property type="project" value="InterPro"/>
</dbReference>
<dbReference type="OrthoDB" id="9787436at2"/>
<evidence type="ECO:0000256" key="2">
    <source>
        <dbReference type="ARBA" id="ARBA00022525"/>
    </source>
</evidence>
<gene>
    <name evidence="5" type="ORF">FCN74_09720</name>
</gene>
<evidence type="ECO:0000313" key="6">
    <source>
        <dbReference type="Proteomes" id="UP000306552"/>
    </source>
</evidence>
<dbReference type="GO" id="GO:0008235">
    <property type="term" value="F:metalloexopeptidase activity"/>
    <property type="evidence" value="ECO:0007669"/>
    <property type="project" value="InterPro"/>
</dbReference>
<comment type="subcellular location">
    <subcellularLocation>
        <location evidence="1">Secreted</location>
    </subcellularLocation>
</comment>
<dbReference type="Gene3D" id="2.60.40.10">
    <property type="entry name" value="Immunoglobulins"/>
    <property type="match status" value="1"/>
</dbReference>
<dbReference type="Pfam" id="PF04389">
    <property type="entry name" value="Peptidase_M28"/>
    <property type="match status" value="1"/>
</dbReference>
<reference evidence="5 6" key="1">
    <citation type="submission" date="2019-04" db="EMBL/GenBank/DDBJ databases">
        <title>Psychroflexus halotolerans sp. nov., isolated from a marine solar saltern.</title>
        <authorList>
            <person name="Feng X."/>
        </authorList>
    </citation>
    <scope>NUCLEOTIDE SEQUENCE [LARGE SCALE GENOMIC DNA]</scope>
    <source>
        <strain evidence="5 6">WDS2C27</strain>
    </source>
</reference>
<keyword evidence="3" id="KW-0482">Metalloprotease</keyword>
<dbReference type="InterPro" id="IPR036116">
    <property type="entry name" value="FN3_sf"/>
</dbReference>